<dbReference type="Proteomes" id="UP000533080">
    <property type="component" value="Unassembled WGS sequence"/>
</dbReference>
<evidence type="ECO:0000313" key="2">
    <source>
        <dbReference type="Proteomes" id="UP000533080"/>
    </source>
</evidence>
<dbReference type="NCBIfam" id="TIGR03898">
    <property type="entry name" value="lanti_MRSA_kill"/>
    <property type="match status" value="1"/>
</dbReference>
<dbReference type="InterPro" id="IPR027635">
    <property type="entry name" value="Lantibiotic2_lead_pep_dom"/>
</dbReference>
<protein>
    <submittedName>
        <fullName evidence="1">Mersacidin/lichenicidin family type 2 lantibiotic</fullName>
    </submittedName>
</protein>
<name>A0A7Y4MQA8_MYXXA</name>
<comment type="caution">
    <text evidence="1">The sequence shown here is derived from an EMBL/GenBank/DDBJ whole genome shotgun (WGS) entry which is preliminary data.</text>
</comment>
<organism evidence="1 2">
    <name type="scientific">Myxococcus xanthus</name>
    <dbReference type="NCBI Taxonomy" id="34"/>
    <lineage>
        <taxon>Bacteria</taxon>
        <taxon>Pseudomonadati</taxon>
        <taxon>Myxococcota</taxon>
        <taxon>Myxococcia</taxon>
        <taxon>Myxococcales</taxon>
        <taxon>Cystobacterineae</taxon>
        <taxon>Myxococcaceae</taxon>
        <taxon>Myxococcus</taxon>
    </lineage>
</organism>
<reference evidence="1 2" key="1">
    <citation type="submission" date="2020-05" db="EMBL/GenBank/DDBJ databases">
        <authorList>
            <person name="Whitworth D."/>
        </authorList>
    </citation>
    <scope>NUCLEOTIDE SEQUENCE [LARGE SCALE GENOMIC DNA]</scope>
    <source>
        <strain evidence="1 2">AM005</strain>
    </source>
</reference>
<dbReference type="GO" id="GO:0042742">
    <property type="term" value="P:defense response to bacterium"/>
    <property type="evidence" value="ECO:0007669"/>
    <property type="project" value="InterPro"/>
</dbReference>
<dbReference type="AlphaFoldDB" id="A0A7Y4MQA8"/>
<sequence length="92" mass="9935">MAVPQQPKRSSTMSHSDKNHILRAWRDADYYDSLSDAERAALPASPASVMELEDATLAFITGGDAEATCPATPTPNELTCLYTNCGRVACCR</sequence>
<proteinExistence type="predicted"/>
<gene>
    <name evidence="1" type="ORF">HNV28_10135</name>
</gene>
<accession>A0A7Y4MQA8</accession>
<evidence type="ECO:0000313" key="1">
    <source>
        <dbReference type="EMBL" id="NOJ78701.1"/>
    </source>
</evidence>
<dbReference type="EMBL" id="JABFNT010000025">
    <property type="protein sequence ID" value="NOJ78701.1"/>
    <property type="molecule type" value="Genomic_DNA"/>
</dbReference>